<gene>
    <name evidence="2" type="ORF">GGR38_002030</name>
</gene>
<feature type="chain" id="PRO_5031362789" description="Outer membrane protein beta-barrel domain-containing protein" evidence="1">
    <location>
        <begin position="28"/>
        <end position="227"/>
    </location>
</feature>
<dbReference type="EMBL" id="JACIDX010000007">
    <property type="protein sequence ID" value="MBB3955078.1"/>
    <property type="molecule type" value="Genomic_DNA"/>
</dbReference>
<accession>A0A7W6G695</accession>
<organism evidence="2 3">
    <name type="scientific">Novosphingobium sediminicola</name>
    <dbReference type="NCBI Taxonomy" id="563162"/>
    <lineage>
        <taxon>Bacteria</taxon>
        <taxon>Pseudomonadati</taxon>
        <taxon>Pseudomonadota</taxon>
        <taxon>Alphaproteobacteria</taxon>
        <taxon>Sphingomonadales</taxon>
        <taxon>Sphingomonadaceae</taxon>
        <taxon>Novosphingobium</taxon>
    </lineage>
</organism>
<protein>
    <recommendedName>
        <fullName evidence="4">Outer membrane protein beta-barrel domain-containing protein</fullName>
    </recommendedName>
</protein>
<dbReference type="RefSeq" id="WP_183625106.1">
    <property type="nucleotide sequence ID" value="NZ_JACIDX010000007.1"/>
</dbReference>
<dbReference type="PROSITE" id="PS51257">
    <property type="entry name" value="PROKAR_LIPOPROTEIN"/>
    <property type="match status" value="1"/>
</dbReference>
<feature type="signal peptide" evidence="1">
    <location>
        <begin position="1"/>
        <end position="27"/>
    </location>
</feature>
<keyword evidence="1" id="KW-0732">Signal</keyword>
<name>A0A7W6G695_9SPHN</name>
<evidence type="ECO:0008006" key="4">
    <source>
        <dbReference type="Google" id="ProtNLM"/>
    </source>
</evidence>
<sequence length="227" mass="24081">MRRLACAATFGLVAMLACGLAPVCVHAGILHRALHGARLSTDIISETAMTALAHDGTETPLNRRMDVAVITLERPVLAPTMQGRALLGLDFQHAGAKLIDANEGGSTWAANPQDHFSLALTREIFVGAHLAYPLALAALPIGTRLFAGAGALRTELHDRAVIGPALRNRDRMMEGWRLSAGADAPMGPGHLRLEYRLSRSSDTAPGEAAALASSARDRLMLSYSANF</sequence>
<dbReference type="AlphaFoldDB" id="A0A7W6G695"/>
<evidence type="ECO:0000256" key="1">
    <source>
        <dbReference type="SAM" id="SignalP"/>
    </source>
</evidence>
<proteinExistence type="predicted"/>
<reference evidence="2 3" key="1">
    <citation type="submission" date="2020-08" db="EMBL/GenBank/DDBJ databases">
        <title>Genomic Encyclopedia of Type Strains, Phase IV (KMG-IV): sequencing the most valuable type-strain genomes for metagenomic binning, comparative biology and taxonomic classification.</title>
        <authorList>
            <person name="Goeker M."/>
        </authorList>
    </citation>
    <scope>NUCLEOTIDE SEQUENCE [LARGE SCALE GENOMIC DNA]</scope>
    <source>
        <strain evidence="2 3">DSM 27057</strain>
    </source>
</reference>
<dbReference type="Proteomes" id="UP000548867">
    <property type="component" value="Unassembled WGS sequence"/>
</dbReference>
<evidence type="ECO:0000313" key="3">
    <source>
        <dbReference type="Proteomes" id="UP000548867"/>
    </source>
</evidence>
<evidence type="ECO:0000313" key="2">
    <source>
        <dbReference type="EMBL" id="MBB3955078.1"/>
    </source>
</evidence>
<keyword evidence="3" id="KW-1185">Reference proteome</keyword>
<comment type="caution">
    <text evidence="2">The sequence shown here is derived from an EMBL/GenBank/DDBJ whole genome shotgun (WGS) entry which is preliminary data.</text>
</comment>